<dbReference type="InterPro" id="IPR008271">
    <property type="entry name" value="Ser/Thr_kinase_AS"/>
</dbReference>
<comment type="caution">
    <text evidence="3">The sequence shown here is derived from an EMBL/GenBank/DDBJ whole genome shotgun (WGS) entry which is preliminary data.</text>
</comment>
<feature type="region of interest" description="Disordered" evidence="1">
    <location>
        <begin position="331"/>
        <end position="362"/>
    </location>
</feature>
<dbReference type="GO" id="GO:0044773">
    <property type="term" value="P:mitotic DNA damage checkpoint signaling"/>
    <property type="evidence" value="ECO:0007669"/>
    <property type="project" value="TreeGrafter"/>
</dbReference>
<feature type="region of interest" description="Disordered" evidence="1">
    <location>
        <begin position="855"/>
        <end position="919"/>
    </location>
</feature>
<reference evidence="3" key="1">
    <citation type="submission" date="2020-10" db="EMBL/GenBank/DDBJ databases">
        <title>High-Quality Genome Resource of Clonostachys rosea strain S41 by Oxford Nanopore Long-Read Sequencing.</title>
        <authorList>
            <person name="Wang H."/>
        </authorList>
    </citation>
    <scope>NUCLEOTIDE SEQUENCE</scope>
    <source>
        <strain evidence="3">S41</strain>
    </source>
</reference>
<sequence length="952" mass="106513">MGPLSGMPDAVQDSRIETSILNGGKEFQHVKFSLGSSVMRRRLRSEETWSPRRLLGRGSFGQVWLQECVAGSPRRELRAVKEIMKHQMKTSYLFRELETIAKFSQDKYAHCFVRSSGWFEDDSSWFIAMEYMPYGDLDQAVKSPLQEPEARQIIFQTVEGVSFMHGSGFAHRDLKPSNIMVFRPGPSWWIKITDFGISKRTNDMVTGTLEIGTVAFMAPELRGMCGPEEAETAAGGYREYPNAVDIWAIGEITHRLLTQEPLFATGRQLSHYVFLGASFPSEKLQNFGSSRDAIDFVIRCMDAAPSRRLTALDALNHSWLANHEFITEPEHFEPPQNRTHTYQENSEPSQSSAWSDEPSARWSDALPSQQSFLAKENRSVYSTASTEPSAKWPSTIGPQRTVLATESSYGTSVSNEPSARWSAALPSQQHYPTQQSIDPYETRTVIPVAGPEGRLPSYQKSPSLPPSFASPSGDNILRDQELFPWTAPGGEGKDTQRPLSPPPAMTEVSVAPKSTPSMSRSFEPRLSQDSSNTNVRTETYSNAGSDLVPCPVQECPHHKQGFGSEGRMKRHVITQHPDYNKPRPESKPVRRASTGFICPVRECRRHTDGFGSQGHLRQHIAGVHGDLKTRGTGFLCPVFSCPQNLEPLSSLALLNRHIEQAHPGEARDNVTTGWPCPIQDCDYKYQGISTAWLLVEHFERAHGGEKGLGGTEFTCIIISCPYNKRGFSSLVDLNHHMERSHSSDELELSKTGFTCPIQGCDHRYRGYSSESRLLGHIDKVHGAPKEPGSSGFSCSVATCPYHTKPFSSIVGLNCHIERSHAHELELAVRGYPCPFPSCDFRYQGFSSQKRLERHIKTAHDDQEKSQADTDSTSHTCPVKSCRHSHQGFASESRLKRHIDKVHSSQSSTENQEGPQSKQNWKCPTLGCPYAYQGFQNSRELQRHRAIVHFVKD</sequence>
<name>A0A8H7N897_BIOOC</name>
<feature type="compositionally biased region" description="Polar residues" evidence="1">
    <location>
        <begin position="336"/>
        <end position="354"/>
    </location>
</feature>
<evidence type="ECO:0000313" key="3">
    <source>
        <dbReference type="EMBL" id="KAF9750920.1"/>
    </source>
</evidence>
<dbReference type="SUPFAM" id="SSF56112">
    <property type="entry name" value="Protein kinase-like (PK-like)"/>
    <property type="match status" value="1"/>
</dbReference>
<dbReference type="SMART" id="SM00220">
    <property type="entry name" value="S_TKc"/>
    <property type="match status" value="1"/>
</dbReference>
<dbReference type="EMBL" id="JADCTT010000006">
    <property type="protein sequence ID" value="KAF9750920.1"/>
    <property type="molecule type" value="Genomic_DNA"/>
</dbReference>
<dbReference type="InterPro" id="IPR013087">
    <property type="entry name" value="Znf_C2H2_type"/>
</dbReference>
<dbReference type="GO" id="GO:0005634">
    <property type="term" value="C:nucleus"/>
    <property type="evidence" value="ECO:0007669"/>
    <property type="project" value="TreeGrafter"/>
</dbReference>
<feature type="domain" description="Protein kinase" evidence="2">
    <location>
        <begin position="49"/>
        <end position="320"/>
    </location>
</feature>
<accession>A0A8H7N897</accession>
<dbReference type="PANTHER" id="PTHR44167">
    <property type="entry name" value="OVARIAN-SPECIFIC SERINE/THREONINE-PROTEIN KINASE LOK-RELATED"/>
    <property type="match status" value="1"/>
</dbReference>
<evidence type="ECO:0000313" key="4">
    <source>
        <dbReference type="Proteomes" id="UP000616885"/>
    </source>
</evidence>
<dbReference type="Proteomes" id="UP000616885">
    <property type="component" value="Unassembled WGS sequence"/>
</dbReference>
<feature type="compositionally biased region" description="Polar residues" evidence="1">
    <location>
        <begin position="379"/>
        <end position="388"/>
    </location>
</feature>
<dbReference type="PROSITE" id="PS00108">
    <property type="entry name" value="PROTEIN_KINASE_ST"/>
    <property type="match status" value="1"/>
</dbReference>
<organism evidence="3 4">
    <name type="scientific">Bionectria ochroleuca</name>
    <name type="common">Gliocladium roseum</name>
    <dbReference type="NCBI Taxonomy" id="29856"/>
    <lineage>
        <taxon>Eukaryota</taxon>
        <taxon>Fungi</taxon>
        <taxon>Dikarya</taxon>
        <taxon>Ascomycota</taxon>
        <taxon>Pezizomycotina</taxon>
        <taxon>Sordariomycetes</taxon>
        <taxon>Hypocreomycetidae</taxon>
        <taxon>Hypocreales</taxon>
        <taxon>Bionectriaceae</taxon>
        <taxon>Clonostachys</taxon>
    </lineage>
</organism>
<evidence type="ECO:0000259" key="2">
    <source>
        <dbReference type="PROSITE" id="PS50011"/>
    </source>
</evidence>
<dbReference type="Gene3D" id="3.30.160.60">
    <property type="entry name" value="Classic Zinc Finger"/>
    <property type="match status" value="1"/>
</dbReference>
<feature type="compositionally biased region" description="Polar residues" evidence="1">
    <location>
        <begin position="903"/>
        <end position="919"/>
    </location>
</feature>
<dbReference type="SMART" id="SM00355">
    <property type="entry name" value="ZnF_C2H2"/>
    <property type="match status" value="10"/>
</dbReference>
<feature type="compositionally biased region" description="Polar residues" evidence="1">
    <location>
        <begin position="527"/>
        <end position="544"/>
    </location>
</feature>
<dbReference type="PANTHER" id="PTHR44167:SF24">
    <property type="entry name" value="SERINE_THREONINE-PROTEIN KINASE CHK2"/>
    <property type="match status" value="1"/>
</dbReference>
<dbReference type="InterPro" id="IPR000719">
    <property type="entry name" value="Prot_kinase_dom"/>
</dbReference>
<feature type="region of interest" description="Disordered" evidence="1">
    <location>
        <begin position="374"/>
        <end position="398"/>
    </location>
</feature>
<dbReference type="AlphaFoldDB" id="A0A8H7N897"/>
<dbReference type="GO" id="GO:0004674">
    <property type="term" value="F:protein serine/threonine kinase activity"/>
    <property type="evidence" value="ECO:0007669"/>
    <property type="project" value="TreeGrafter"/>
</dbReference>
<dbReference type="PROSITE" id="PS50011">
    <property type="entry name" value="PROTEIN_KINASE_DOM"/>
    <property type="match status" value="1"/>
</dbReference>
<feature type="compositionally biased region" description="Basic and acidic residues" evidence="1">
    <location>
        <begin position="855"/>
        <end position="867"/>
    </location>
</feature>
<proteinExistence type="predicted"/>
<gene>
    <name evidence="3" type="ORF">IM811_015140</name>
</gene>
<dbReference type="GO" id="GO:0005524">
    <property type="term" value="F:ATP binding"/>
    <property type="evidence" value="ECO:0007669"/>
    <property type="project" value="InterPro"/>
</dbReference>
<feature type="region of interest" description="Disordered" evidence="1">
    <location>
        <begin position="449"/>
        <end position="545"/>
    </location>
</feature>
<protein>
    <recommendedName>
        <fullName evidence="2">Protein kinase domain-containing protein</fullName>
    </recommendedName>
</protein>
<dbReference type="InterPro" id="IPR011009">
    <property type="entry name" value="Kinase-like_dom_sf"/>
</dbReference>
<dbReference type="Pfam" id="PF00069">
    <property type="entry name" value="Pkinase"/>
    <property type="match status" value="1"/>
</dbReference>
<dbReference type="Gene3D" id="1.10.510.10">
    <property type="entry name" value="Transferase(Phosphotransferase) domain 1"/>
    <property type="match status" value="1"/>
</dbReference>
<evidence type="ECO:0000256" key="1">
    <source>
        <dbReference type="SAM" id="MobiDB-lite"/>
    </source>
</evidence>